<feature type="transmembrane region" description="Helical" evidence="1">
    <location>
        <begin position="181"/>
        <end position="199"/>
    </location>
</feature>
<evidence type="ECO:0000313" key="2">
    <source>
        <dbReference type="EMBL" id="KRN25644.1"/>
    </source>
</evidence>
<feature type="transmembrane region" description="Helical" evidence="1">
    <location>
        <begin position="43"/>
        <end position="64"/>
    </location>
</feature>
<reference evidence="2 3" key="1">
    <citation type="journal article" date="2015" name="Genome Announc.">
        <title>Expanding the biotechnology potential of lactobacilli through comparative genomics of 213 strains and associated genera.</title>
        <authorList>
            <person name="Sun Z."/>
            <person name="Harris H.M."/>
            <person name="McCann A."/>
            <person name="Guo C."/>
            <person name="Argimon S."/>
            <person name="Zhang W."/>
            <person name="Yang X."/>
            <person name="Jeffery I.B."/>
            <person name="Cooney J.C."/>
            <person name="Kagawa T.F."/>
            <person name="Liu W."/>
            <person name="Song Y."/>
            <person name="Salvetti E."/>
            <person name="Wrobel A."/>
            <person name="Rasinkangas P."/>
            <person name="Parkhill J."/>
            <person name="Rea M.C."/>
            <person name="O'Sullivan O."/>
            <person name="Ritari J."/>
            <person name="Douillard F.P."/>
            <person name="Paul Ross R."/>
            <person name="Yang R."/>
            <person name="Briner A.E."/>
            <person name="Felis G.E."/>
            <person name="de Vos W.M."/>
            <person name="Barrangou R."/>
            <person name="Klaenhammer T.R."/>
            <person name="Caufield P.W."/>
            <person name="Cui Y."/>
            <person name="Zhang H."/>
            <person name="O'Toole P.W."/>
        </authorList>
    </citation>
    <scope>NUCLEOTIDE SEQUENCE [LARGE SCALE GENOMIC DNA]</scope>
    <source>
        <strain evidence="2 3">DSM 23365</strain>
    </source>
</reference>
<comment type="caution">
    <text evidence="2">The sequence shown here is derived from an EMBL/GenBank/DDBJ whole genome shotgun (WGS) entry which is preliminary data.</text>
</comment>
<dbReference type="EMBL" id="AYZM01000065">
    <property type="protein sequence ID" value="KRN25644.1"/>
    <property type="molecule type" value="Genomic_DNA"/>
</dbReference>
<proteinExistence type="predicted"/>
<keyword evidence="3" id="KW-1185">Reference proteome</keyword>
<evidence type="ECO:0008006" key="4">
    <source>
        <dbReference type="Google" id="ProtNLM"/>
    </source>
</evidence>
<dbReference type="Pfam" id="PF06912">
    <property type="entry name" value="DUF1275"/>
    <property type="match status" value="1"/>
</dbReference>
<keyword evidence="1" id="KW-0472">Membrane</keyword>
<dbReference type="Proteomes" id="UP000051442">
    <property type="component" value="Unassembled WGS sequence"/>
</dbReference>
<dbReference type="OrthoDB" id="7057004at2"/>
<sequence length="205" mass="22967">MGAIDAYTYIAHDAVFASAQTGNMIVFAVKLFDGGISRAWVNIPVWLGFALGCLMAQSMLTALNERPTMRERYGRLMLLVVAILLVVAVGQNWFNPYVLIVILGWLSGYELTTFRQVKGSAINNGIMTGNTKNLMTALYLWLYGHDQKAKHQFVWTGLIMLMFIFGAYISAMICTWVSTKLILWLCLAINALGLIGIWLSKERME</sequence>
<keyword evidence="1" id="KW-1133">Transmembrane helix</keyword>
<evidence type="ECO:0000313" key="3">
    <source>
        <dbReference type="Proteomes" id="UP000051442"/>
    </source>
</evidence>
<feature type="transmembrane region" description="Helical" evidence="1">
    <location>
        <begin position="153"/>
        <end position="174"/>
    </location>
</feature>
<name>A0A0R2FLN0_9LACO</name>
<dbReference type="PANTHER" id="PTHR37314">
    <property type="entry name" value="SLR0142 PROTEIN"/>
    <property type="match status" value="1"/>
</dbReference>
<feature type="transmembrane region" description="Helical" evidence="1">
    <location>
        <begin position="76"/>
        <end position="94"/>
    </location>
</feature>
<dbReference type="InterPro" id="IPR010699">
    <property type="entry name" value="DUF1275"/>
</dbReference>
<evidence type="ECO:0000256" key="1">
    <source>
        <dbReference type="SAM" id="Phobius"/>
    </source>
</evidence>
<dbReference type="STRING" id="1423804.FD14_GL000252"/>
<dbReference type="PANTHER" id="PTHR37314:SF4">
    <property type="entry name" value="UPF0700 TRANSMEMBRANE PROTEIN YOAK"/>
    <property type="match status" value="1"/>
</dbReference>
<keyword evidence="1" id="KW-0812">Transmembrane</keyword>
<protein>
    <recommendedName>
        <fullName evidence="4">DUF1275 domain-containing protein</fullName>
    </recommendedName>
</protein>
<accession>A0A0R2FLN0</accession>
<dbReference type="AlphaFoldDB" id="A0A0R2FLN0"/>
<dbReference type="PATRIC" id="fig|1423804.4.peg.274"/>
<organism evidence="2 3">
    <name type="scientific">Secundilactobacillus similis DSM 23365 = JCM 2765</name>
    <dbReference type="NCBI Taxonomy" id="1423804"/>
    <lineage>
        <taxon>Bacteria</taxon>
        <taxon>Bacillati</taxon>
        <taxon>Bacillota</taxon>
        <taxon>Bacilli</taxon>
        <taxon>Lactobacillales</taxon>
        <taxon>Lactobacillaceae</taxon>
        <taxon>Secundilactobacillus</taxon>
    </lineage>
</organism>
<gene>
    <name evidence="2" type="ORF">FD14_GL000252</name>
</gene>